<keyword evidence="1" id="KW-0472">Membrane</keyword>
<reference evidence="2" key="1">
    <citation type="journal article" date="2015" name="Nature">
        <title>Complex archaea that bridge the gap between prokaryotes and eukaryotes.</title>
        <authorList>
            <person name="Spang A."/>
            <person name="Saw J.H."/>
            <person name="Jorgensen S.L."/>
            <person name="Zaremba-Niedzwiedzka K."/>
            <person name="Martijn J."/>
            <person name="Lind A.E."/>
            <person name="van Eijk R."/>
            <person name="Schleper C."/>
            <person name="Guy L."/>
            <person name="Ettema T.J."/>
        </authorList>
    </citation>
    <scope>NUCLEOTIDE SEQUENCE</scope>
</reference>
<keyword evidence="1" id="KW-1133">Transmembrane helix</keyword>
<dbReference type="EMBL" id="LAZR01000163">
    <property type="protein sequence ID" value="KKN85106.1"/>
    <property type="molecule type" value="Genomic_DNA"/>
</dbReference>
<evidence type="ECO:0000256" key="1">
    <source>
        <dbReference type="SAM" id="Phobius"/>
    </source>
</evidence>
<proteinExistence type="predicted"/>
<keyword evidence="1" id="KW-0812">Transmembrane</keyword>
<feature type="transmembrane region" description="Helical" evidence="1">
    <location>
        <begin position="38"/>
        <end position="58"/>
    </location>
</feature>
<evidence type="ECO:0000313" key="2">
    <source>
        <dbReference type="EMBL" id="KKN85106.1"/>
    </source>
</evidence>
<gene>
    <name evidence="2" type="ORF">LCGC14_0282750</name>
</gene>
<comment type="caution">
    <text evidence="2">The sequence shown here is derived from an EMBL/GenBank/DDBJ whole genome shotgun (WGS) entry which is preliminary data.</text>
</comment>
<dbReference type="AlphaFoldDB" id="A0A0F9WGS1"/>
<name>A0A0F9WGS1_9ZZZZ</name>
<accession>A0A0F9WGS1</accession>
<protein>
    <submittedName>
        <fullName evidence="2">Uncharacterized protein</fullName>
    </submittedName>
</protein>
<organism evidence="2">
    <name type="scientific">marine sediment metagenome</name>
    <dbReference type="NCBI Taxonomy" id="412755"/>
    <lineage>
        <taxon>unclassified sequences</taxon>
        <taxon>metagenomes</taxon>
        <taxon>ecological metagenomes</taxon>
    </lineage>
</organism>
<feature type="transmembrane region" description="Helical" evidence="1">
    <location>
        <begin position="7"/>
        <end position="26"/>
    </location>
</feature>
<sequence length="84" mass="9489">MKNVKGMIGYILVTLLAGLICIWLGVDTFTREPSVVRWLGLIMVFAGVGLFFRAWVLGSALHFEVAGKEAWWAIKKFLPSRYTQ</sequence>